<feature type="compositionally biased region" description="Polar residues" evidence="1">
    <location>
        <begin position="33"/>
        <end position="48"/>
    </location>
</feature>
<dbReference type="InterPro" id="IPR012938">
    <property type="entry name" value="Glc/Sorbosone_DH"/>
</dbReference>
<dbReference type="PROSITE" id="PS51257">
    <property type="entry name" value="PROKAR_LIPOPROTEIN"/>
    <property type="match status" value="1"/>
</dbReference>
<evidence type="ECO:0000313" key="4">
    <source>
        <dbReference type="Proteomes" id="UP000659698"/>
    </source>
</evidence>
<dbReference type="PANTHER" id="PTHR19328">
    <property type="entry name" value="HEDGEHOG-INTERACTING PROTEIN"/>
    <property type="match status" value="1"/>
</dbReference>
<dbReference type="PANTHER" id="PTHR19328:SF75">
    <property type="entry name" value="ALDOSE SUGAR DEHYDROGENASE YLII"/>
    <property type="match status" value="1"/>
</dbReference>
<comment type="caution">
    <text evidence="3">The sequence shown here is derived from an EMBL/GenBank/DDBJ whole genome shotgun (WGS) entry which is preliminary data.</text>
</comment>
<organism evidence="3 4">
    <name type="scientific">Rufibacter sediminis</name>
    <dbReference type="NCBI Taxonomy" id="2762756"/>
    <lineage>
        <taxon>Bacteria</taxon>
        <taxon>Pseudomonadati</taxon>
        <taxon>Bacteroidota</taxon>
        <taxon>Cytophagia</taxon>
        <taxon>Cytophagales</taxon>
        <taxon>Hymenobacteraceae</taxon>
        <taxon>Rufibacter</taxon>
    </lineage>
</organism>
<evidence type="ECO:0000313" key="3">
    <source>
        <dbReference type="EMBL" id="MBC3541050.1"/>
    </source>
</evidence>
<name>A0ABR6VVT0_9BACT</name>
<dbReference type="RefSeq" id="WP_186639531.1">
    <property type="nucleotide sequence ID" value="NZ_JACOAF010000035.1"/>
</dbReference>
<dbReference type="SUPFAM" id="SSF50952">
    <property type="entry name" value="Soluble quinoprotein glucose dehydrogenase"/>
    <property type="match status" value="1"/>
</dbReference>
<reference evidence="3 4" key="1">
    <citation type="journal article" date="2019" name="Int. J. Syst. Evol. Microbiol.">
        <title>Rufibacter sediminis sp. nov., isolated from freshwater lake sediment.</title>
        <authorList>
            <person name="Qu J.H."/>
            <person name="Zhang L.J."/>
            <person name="Fu Y.H."/>
            <person name="Li H.F."/>
        </authorList>
    </citation>
    <scope>NUCLEOTIDE SEQUENCE [LARGE SCALE GENOMIC DNA]</scope>
    <source>
        <strain evidence="3 4">H-1</strain>
    </source>
</reference>
<feature type="domain" description="Glucose/Sorbosone dehydrogenase" evidence="2">
    <location>
        <begin position="79"/>
        <end position="410"/>
    </location>
</feature>
<gene>
    <name evidence="3" type="ORF">H7U12_15250</name>
</gene>
<feature type="region of interest" description="Disordered" evidence="1">
    <location>
        <begin position="24"/>
        <end position="53"/>
    </location>
</feature>
<dbReference type="Proteomes" id="UP000659698">
    <property type="component" value="Unassembled WGS sequence"/>
</dbReference>
<dbReference type="Gene3D" id="2.120.10.30">
    <property type="entry name" value="TolB, C-terminal domain"/>
    <property type="match status" value="1"/>
</dbReference>
<proteinExistence type="predicted"/>
<accession>A0ABR6VVT0</accession>
<sequence length="415" mass="44924">MRLSKEVLYAALVLVTLGTACTNKEISQDDPDQTSGNCSPLETRQANAPEQKPAFAGQTRACAMTSATAITVEVITKGLEKPWAVEPLPDGSLLVTEKPGRLRIVSATGTVSEPITGLPAVDARGQGGLLDVALSPNFNSNNTIFWSFAEPRSGGNATSVARGVLSTDRKSLSDVRVIFRAMPTYNGTMHYGSRLAFGPDGMLYVTLGERSDLEIRPQAQHMDSHMGKVLRITSDGAAAPGNPFTGQAGALPEIWSVGHRNVQSSAFDAEGKLWIVEMGPQGGDELNLVEKGKNYGWPLVTYGEEYSGSPVPNAVTAKAGFEQPVYYWDPVIAPSGAQFYTGTAFPEWRNNLFVGGLKDKFLVRLKIENNKVTGEEHLLKDRNQRIRDVKQGPDGALYVVTDQSNGELWRISPKR</sequence>
<evidence type="ECO:0000259" key="2">
    <source>
        <dbReference type="Pfam" id="PF07995"/>
    </source>
</evidence>
<dbReference type="Pfam" id="PF07995">
    <property type="entry name" value="GSDH"/>
    <property type="match status" value="1"/>
</dbReference>
<dbReference type="InterPro" id="IPR011042">
    <property type="entry name" value="6-blade_b-propeller_TolB-like"/>
</dbReference>
<keyword evidence="4" id="KW-1185">Reference proteome</keyword>
<evidence type="ECO:0000256" key="1">
    <source>
        <dbReference type="SAM" id="MobiDB-lite"/>
    </source>
</evidence>
<dbReference type="EMBL" id="JACOAF010000035">
    <property type="protein sequence ID" value="MBC3541050.1"/>
    <property type="molecule type" value="Genomic_DNA"/>
</dbReference>
<protein>
    <submittedName>
        <fullName evidence="3">PQQ-dependent sugar dehydrogenase</fullName>
    </submittedName>
</protein>
<dbReference type="InterPro" id="IPR011041">
    <property type="entry name" value="Quinoprot_gluc/sorb_DH_b-prop"/>
</dbReference>